<evidence type="ECO:0000313" key="3">
    <source>
        <dbReference type="Proteomes" id="UP000176893"/>
    </source>
</evidence>
<gene>
    <name evidence="2" type="ORF">A2649_01135</name>
</gene>
<dbReference type="STRING" id="1802661.A2649_01135"/>
<feature type="transmembrane region" description="Helical" evidence="1">
    <location>
        <begin position="70"/>
        <end position="90"/>
    </location>
</feature>
<feature type="transmembrane region" description="Helical" evidence="1">
    <location>
        <begin position="102"/>
        <end position="119"/>
    </location>
</feature>
<feature type="transmembrane region" description="Helical" evidence="1">
    <location>
        <begin position="6"/>
        <end position="24"/>
    </location>
</feature>
<sequence>MELENLGWNILTLSSIATLIFTLWQACGLWSQNKLIWSNKSGQSVSILKFSSTPAFFLLNGVYGYFIGSIIMPITSVLLTAMHVPILVGLYKFKGFSRIEKLLIPIFFLMTPVLVLIPAKTGFFMALAFLRMIPFAMQPLEIYKEKNVSVLDIKLFLAYLVGAFFWVTFYFAFGNLPLKIISSMNTLILVSIVFLYFKYRDNI</sequence>
<accession>A0A1F8EDR5</accession>
<dbReference type="Gene3D" id="1.20.1280.290">
    <property type="match status" value="1"/>
</dbReference>
<keyword evidence="1" id="KW-0812">Transmembrane</keyword>
<evidence type="ECO:0000313" key="2">
    <source>
        <dbReference type="EMBL" id="OGM98952.1"/>
    </source>
</evidence>
<dbReference type="AlphaFoldDB" id="A0A1F8EDR5"/>
<feature type="transmembrane region" description="Helical" evidence="1">
    <location>
        <begin position="155"/>
        <end position="174"/>
    </location>
</feature>
<dbReference type="Proteomes" id="UP000176893">
    <property type="component" value="Unassembled WGS sequence"/>
</dbReference>
<name>A0A1F8EDR5_9BACT</name>
<organism evidence="2 3">
    <name type="scientific">Candidatus Yanofskybacteria bacterium RIFCSPHIGHO2_01_FULL_41_26</name>
    <dbReference type="NCBI Taxonomy" id="1802661"/>
    <lineage>
        <taxon>Bacteria</taxon>
        <taxon>Candidatus Yanofskyibacteriota</taxon>
    </lineage>
</organism>
<feature type="transmembrane region" description="Helical" evidence="1">
    <location>
        <begin position="180"/>
        <end position="197"/>
    </location>
</feature>
<comment type="caution">
    <text evidence="2">The sequence shown here is derived from an EMBL/GenBank/DDBJ whole genome shotgun (WGS) entry which is preliminary data.</text>
</comment>
<reference evidence="2 3" key="1">
    <citation type="journal article" date="2016" name="Nat. Commun.">
        <title>Thousands of microbial genomes shed light on interconnected biogeochemical processes in an aquifer system.</title>
        <authorList>
            <person name="Anantharaman K."/>
            <person name="Brown C.T."/>
            <person name="Hug L.A."/>
            <person name="Sharon I."/>
            <person name="Castelle C.J."/>
            <person name="Probst A.J."/>
            <person name="Thomas B.C."/>
            <person name="Singh A."/>
            <person name="Wilkins M.J."/>
            <person name="Karaoz U."/>
            <person name="Brodie E.L."/>
            <person name="Williams K.H."/>
            <person name="Hubbard S.S."/>
            <person name="Banfield J.F."/>
        </authorList>
    </citation>
    <scope>NUCLEOTIDE SEQUENCE [LARGE SCALE GENOMIC DNA]</scope>
</reference>
<dbReference type="EMBL" id="MGJB01000006">
    <property type="protein sequence ID" value="OGM98952.1"/>
    <property type="molecule type" value="Genomic_DNA"/>
</dbReference>
<keyword evidence="1" id="KW-0472">Membrane</keyword>
<proteinExistence type="predicted"/>
<feature type="transmembrane region" description="Helical" evidence="1">
    <location>
        <begin position="45"/>
        <end position="64"/>
    </location>
</feature>
<keyword evidence="1" id="KW-1133">Transmembrane helix</keyword>
<evidence type="ECO:0000256" key="1">
    <source>
        <dbReference type="SAM" id="Phobius"/>
    </source>
</evidence>
<protein>
    <submittedName>
        <fullName evidence="2">Uncharacterized protein</fullName>
    </submittedName>
</protein>